<evidence type="ECO:0000256" key="2">
    <source>
        <dbReference type="ARBA" id="ARBA00022448"/>
    </source>
</evidence>
<dbReference type="InterPro" id="IPR003439">
    <property type="entry name" value="ABC_transporter-like_ATP-bd"/>
</dbReference>
<reference evidence="6 7" key="1">
    <citation type="journal article" date="2011" name="J. Bacteriol.">
        <title>Genome sequence of Chthoniobacter flavus Ellin428, an aerobic heterotrophic soil bacterium.</title>
        <authorList>
            <person name="Kant R."/>
            <person name="van Passel M.W."/>
            <person name="Palva A."/>
            <person name="Lucas S."/>
            <person name="Lapidus A."/>
            <person name="Glavina Del Rio T."/>
            <person name="Dalin E."/>
            <person name="Tice H."/>
            <person name="Bruce D."/>
            <person name="Goodwin L."/>
            <person name="Pitluck S."/>
            <person name="Larimer F.W."/>
            <person name="Land M.L."/>
            <person name="Hauser L."/>
            <person name="Sangwan P."/>
            <person name="de Vos W.M."/>
            <person name="Janssen P.H."/>
            <person name="Smidt H."/>
        </authorList>
    </citation>
    <scope>NUCLEOTIDE SEQUENCE [LARGE SCALE GENOMIC DNA]</scope>
    <source>
        <strain evidence="6 7">Ellin428</strain>
    </source>
</reference>
<dbReference type="PROSITE" id="PS50893">
    <property type="entry name" value="ABC_TRANSPORTER_2"/>
    <property type="match status" value="1"/>
</dbReference>
<dbReference type="SMART" id="SM00382">
    <property type="entry name" value="AAA"/>
    <property type="match status" value="1"/>
</dbReference>
<comment type="caution">
    <text evidence="6">The sequence shown here is derived from an EMBL/GenBank/DDBJ whole genome shotgun (WGS) entry which is preliminary data.</text>
</comment>
<dbReference type="InterPro" id="IPR017871">
    <property type="entry name" value="ABC_transporter-like_CS"/>
</dbReference>
<keyword evidence="2" id="KW-0813">Transport</keyword>
<dbReference type="PROSITE" id="PS00211">
    <property type="entry name" value="ABC_TRANSPORTER_1"/>
    <property type="match status" value="1"/>
</dbReference>
<evidence type="ECO:0000256" key="1">
    <source>
        <dbReference type="ARBA" id="ARBA00005417"/>
    </source>
</evidence>
<evidence type="ECO:0000256" key="4">
    <source>
        <dbReference type="ARBA" id="ARBA00022840"/>
    </source>
</evidence>
<dbReference type="Pfam" id="PF00005">
    <property type="entry name" value="ABC_tran"/>
    <property type="match status" value="1"/>
</dbReference>
<dbReference type="Proteomes" id="UP000005824">
    <property type="component" value="Unassembled WGS sequence"/>
</dbReference>
<evidence type="ECO:0000259" key="5">
    <source>
        <dbReference type="PROSITE" id="PS50893"/>
    </source>
</evidence>
<dbReference type="GO" id="GO:0005524">
    <property type="term" value="F:ATP binding"/>
    <property type="evidence" value="ECO:0007669"/>
    <property type="project" value="UniProtKB-KW"/>
</dbReference>
<dbReference type="SUPFAM" id="SSF52540">
    <property type="entry name" value="P-loop containing nucleoside triphosphate hydrolases"/>
    <property type="match status" value="1"/>
</dbReference>
<accession>B4D5I6</accession>
<evidence type="ECO:0000313" key="7">
    <source>
        <dbReference type="Proteomes" id="UP000005824"/>
    </source>
</evidence>
<dbReference type="AlphaFoldDB" id="B4D5I6"/>
<keyword evidence="4" id="KW-0067">ATP-binding</keyword>
<proteinExistence type="inferred from homology"/>
<sequence length="319" mass="35657">MLPKSCAQTNPGMSSAPMIELRNLQKAFGGKPALHDLSLEMKRGEIFGLLGHNGAGKSTTLGILLGQVFPDQGEAFVNGVSVQRERAKALERTGAIFEAPRFYDYLSGWRNLEIYTSYSARVPKEKIAEAVETVGLTRRIRDKVGTYSQGMRQRLGLAQALLPDNELILLDEPTNGLDPEGIHEMRLLIQRLNRERGITVLFCSHLLVEVEQLCDRVAILNQGHKVFDGRWAELDSEQRSVRLEVDDWEKAAGLLRDIEQLKIVENGLVTVGKDFDTADLVERLVQGGIRVRAVEPHRRNLEEIYLSITHNGATPHTES</sequence>
<comment type="similarity">
    <text evidence="1">Belongs to the ABC transporter superfamily.</text>
</comment>
<name>B4D5I6_9BACT</name>
<keyword evidence="7" id="KW-1185">Reference proteome</keyword>
<dbReference type="PANTHER" id="PTHR43335">
    <property type="entry name" value="ABC TRANSPORTER, ATP-BINDING PROTEIN"/>
    <property type="match status" value="1"/>
</dbReference>
<dbReference type="PANTHER" id="PTHR43335:SF4">
    <property type="entry name" value="ABC TRANSPORTER, ATP-BINDING PROTEIN"/>
    <property type="match status" value="1"/>
</dbReference>
<evidence type="ECO:0000313" key="6">
    <source>
        <dbReference type="EMBL" id="EDY18391.1"/>
    </source>
</evidence>
<dbReference type="Gene3D" id="3.40.50.300">
    <property type="entry name" value="P-loop containing nucleotide triphosphate hydrolases"/>
    <property type="match status" value="1"/>
</dbReference>
<dbReference type="eggNOG" id="COG1131">
    <property type="taxonomic scope" value="Bacteria"/>
</dbReference>
<dbReference type="EMBL" id="ABVL01000013">
    <property type="protein sequence ID" value="EDY18391.1"/>
    <property type="molecule type" value="Genomic_DNA"/>
</dbReference>
<organism evidence="6 7">
    <name type="scientific">Chthoniobacter flavus Ellin428</name>
    <dbReference type="NCBI Taxonomy" id="497964"/>
    <lineage>
        <taxon>Bacteria</taxon>
        <taxon>Pseudomonadati</taxon>
        <taxon>Verrucomicrobiota</taxon>
        <taxon>Spartobacteria</taxon>
        <taxon>Chthoniobacterales</taxon>
        <taxon>Chthoniobacteraceae</taxon>
        <taxon>Chthoniobacter</taxon>
    </lineage>
</organism>
<dbReference type="InterPro" id="IPR027417">
    <property type="entry name" value="P-loop_NTPase"/>
</dbReference>
<protein>
    <submittedName>
        <fullName evidence="6">ABC transporter-related protein</fullName>
    </submittedName>
</protein>
<evidence type="ECO:0000256" key="3">
    <source>
        <dbReference type="ARBA" id="ARBA00022741"/>
    </source>
</evidence>
<dbReference type="InParanoid" id="B4D5I6"/>
<keyword evidence="3" id="KW-0547">Nucleotide-binding</keyword>
<dbReference type="GO" id="GO:0016887">
    <property type="term" value="F:ATP hydrolysis activity"/>
    <property type="evidence" value="ECO:0007669"/>
    <property type="project" value="InterPro"/>
</dbReference>
<dbReference type="STRING" id="497964.CfE428DRAFT_4175"/>
<feature type="domain" description="ABC transporter" evidence="5">
    <location>
        <begin position="19"/>
        <end position="247"/>
    </location>
</feature>
<dbReference type="InterPro" id="IPR003593">
    <property type="entry name" value="AAA+_ATPase"/>
</dbReference>
<gene>
    <name evidence="6" type="ORF">CfE428DRAFT_4175</name>
</gene>